<gene>
    <name evidence="1" type="ORF">PHMEG_00019764</name>
</gene>
<keyword evidence="2" id="KW-1185">Reference proteome</keyword>
<sequence length="68" mass="7610">MACSYRTQRLSRKVNLTNSFGMVSYPRGNQTGQPDSSRVLQTIKLLPPMASKYETTSLKANKKDIITS</sequence>
<accession>A0A225VRN5</accession>
<evidence type="ECO:0000313" key="2">
    <source>
        <dbReference type="Proteomes" id="UP000198211"/>
    </source>
</evidence>
<organism evidence="1 2">
    <name type="scientific">Phytophthora megakarya</name>
    <dbReference type="NCBI Taxonomy" id="4795"/>
    <lineage>
        <taxon>Eukaryota</taxon>
        <taxon>Sar</taxon>
        <taxon>Stramenopiles</taxon>
        <taxon>Oomycota</taxon>
        <taxon>Peronosporomycetes</taxon>
        <taxon>Peronosporales</taxon>
        <taxon>Peronosporaceae</taxon>
        <taxon>Phytophthora</taxon>
    </lineage>
</organism>
<comment type="caution">
    <text evidence="1">The sequence shown here is derived from an EMBL/GenBank/DDBJ whole genome shotgun (WGS) entry which is preliminary data.</text>
</comment>
<name>A0A225VRN5_9STRA</name>
<evidence type="ECO:0000313" key="1">
    <source>
        <dbReference type="EMBL" id="OWZ07804.1"/>
    </source>
</evidence>
<protein>
    <submittedName>
        <fullName evidence="1">Uncharacterized protein</fullName>
    </submittedName>
</protein>
<proteinExistence type="predicted"/>
<dbReference type="Proteomes" id="UP000198211">
    <property type="component" value="Unassembled WGS sequence"/>
</dbReference>
<dbReference type="EMBL" id="NBNE01003396">
    <property type="protein sequence ID" value="OWZ07804.1"/>
    <property type="molecule type" value="Genomic_DNA"/>
</dbReference>
<reference evidence="2" key="1">
    <citation type="submission" date="2017-03" db="EMBL/GenBank/DDBJ databases">
        <title>Phytopthora megakarya and P. palmivora, two closely related causual agents of cacao black pod achieved similar genome size and gene model numbers by different mechanisms.</title>
        <authorList>
            <person name="Ali S."/>
            <person name="Shao J."/>
            <person name="Larry D.J."/>
            <person name="Kronmiller B."/>
            <person name="Shen D."/>
            <person name="Strem M.D."/>
            <person name="Melnick R.L."/>
            <person name="Guiltinan M.J."/>
            <person name="Tyler B.M."/>
            <person name="Meinhardt L.W."/>
            <person name="Bailey B.A."/>
        </authorList>
    </citation>
    <scope>NUCLEOTIDE SEQUENCE [LARGE SCALE GENOMIC DNA]</scope>
    <source>
        <strain evidence="2">zdho120</strain>
    </source>
</reference>
<dbReference type="AlphaFoldDB" id="A0A225VRN5"/>